<feature type="region of interest" description="Disordered" evidence="1">
    <location>
        <begin position="121"/>
        <end position="146"/>
    </location>
</feature>
<comment type="caution">
    <text evidence="2">The sequence shown here is derived from an EMBL/GenBank/DDBJ whole genome shotgun (WGS) entry which is preliminary data.</text>
</comment>
<dbReference type="AlphaFoldDB" id="A0A426YXI0"/>
<protein>
    <submittedName>
        <fullName evidence="2">Uncharacterized protein</fullName>
    </submittedName>
</protein>
<evidence type="ECO:0000313" key="3">
    <source>
        <dbReference type="Proteomes" id="UP000287651"/>
    </source>
</evidence>
<evidence type="ECO:0000313" key="2">
    <source>
        <dbReference type="EMBL" id="RRT56425.1"/>
    </source>
</evidence>
<accession>A0A426YXI0</accession>
<organism evidence="2 3">
    <name type="scientific">Ensete ventricosum</name>
    <name type="common">Abyssinian banana</name>
    <name type="synonym">Musa ensete</name>
    <dbReference type="NCBI Taxonomy" id="4639"/>
    <lineage>
        <taxon>Eukaryota</taxon>
        <taxon>Viridiplantae</taxon>
        <taxon>Streptophyta</taxon>
        <taxon>Embryophyta</taxon>
        <taxon>Tracheophyta</taxon>
        <taxon>Spermatophyta</taxon>
        <taxon>Magnoliopsida</taxon>
        <taxon>Liliopsida</taxon>
        <taxon>Zingiberales</taxon>
        <taxon>Musaceae</taxon>
        <taxon>Ensete</taxon>
    </lineage>
</organism>
<gene>
    <name evidence="2" type="ORF">B296_00025226</name>
</gene>
<dbReference type="EMBL" id="AMZH03009644">
    <property type="protein sequence ID" value="RRT56425.1"/>
    <property type="molecule type" value="Genomic_DNA"/>
</dbReference>
<evidence type="ECO:0000256" key="1">
    <source>
        <dbReference type="SAM" id="MobiDB-lite"/>
    </source>
</evidence>
<dbReference type="Proteomes" id="UP000287651">
    <property type="component" value="Unassembled WGS sequence"/>
</dbReference>
<name>A0A426YXI0_ENSVE</name>
<proteinExistence type="predicted"/>
<sequence>MEGQIKLVGEMVVIAMRPKDADRRPQVEKRDAKARRDTAKVTEGMTRMGYRTHTCRGASGSTLSLREVKVKGRRVTCGCGYQHRGSRWIGVAHARPPVSRPCLPSVISPRSTTNATARVGTAAHAARPRSHAPCGDPPKRYGTHVT</sequence>
<reference evidence="2 3" key="1">
    <citation type="journal article" date="2014" name="Agronomy (Basel)">
        <title>A Draft Genome Sequence for Ensete ventricosum, the Drought-Tolerant Tree Against Hunger.</title>
        <authorList>
            <person name="Harrison J."/>
            <person name="Moore K.A."/>
            <person name="Paszkiewicz K."/>
            <person name="Jones T."/>
            <person name="Grant M."/>
            <person name="Ambacheew D."/>
            <person name="Muzemil S."/>
            <person name="Studholme D.J."/>
        </authorList>
    </citation>
    <scope>NUCLEOTIDE SEQUENCE [LARGE SCALE GENOMIC DNA]</scope>
</reference>